<dbReference type="InterPro" id="IPR000182">
    <property type="entry name" value="GNAT_dom"/>
</dbReference>
<reference evidence="2 3" key="1">
    <citation type="submission" date="2024-11" db="EMBL/GenBank/DDBJ databases">
        <authorList>
            <person name="Heng Y.C."/>
            <person name="Lim A.C.H."/>
            <person name="Lee J.K.Y."/>
            <person name="Kittelmann S."/>
        </authorList>
    </citation>
    <scope>NUCLEOTIDE SEQUENCE [LARGE SCALE GENOMIC DNA]</scope>
    <source>
        <strain evidence="2 3">WILCCON 0114</strain>
    </source>
</reference>
<dbReference type="EMBL" id="JBJIAA010000008">
    <property type="protein sequence ID" value="MFL0251030.1"/>
    <property type="molecule type" value="Genomic_DNA"/>
</dbReference>
<protein>
    <submittedName>
        <fullName evidence="2">GNAT family N-acetyltransferase</fullName>
    </submittedName>
</protein>
<evidence type="ECO:0000259" key="1">
    <source>
        <dbReference type="PROSITE" id="PS51186"/>
    </source>
</evidence>
<sequence length="172" mass="20063">MGLLLVKPSMKYKNQVLEYKNEFIQDGDDLAGTSYLEEYDVYEEWMKFVLDNENEITKHTKVTANVFLAIREEDNKLVGIINIRHTLNEYLYKYGGHIGYSVRKNERRKGYAKKMLKIALEKCRELAIKKVLLTCDVNNIASEKTIKACGGILENEVFKDGEVVQRYWINLQ</sequence>
<dbReference type="CDD" id="cd04301">
    <property type="entry name" value="NAT_SF"/>
    <property type="match status" value="1"/>
</dbReference>
<dbReference type="PROSITE" id="PS51186">
    <property type="entry name" value="GNAT"/>
    <property type="match status" value="1"/>
</dbReference>
<feature type="domain" description="N-acetyltransferase" evidence="1">
    <location>
        <begin position="17"/>
        <end position="172"/>
    </location>
</feature>
<accession>A0ABW8THS3</accession>
<organism evidence="2 3">
    <name type="scientific">Clostridium neuense</name>
    <dbReference type="NCBI Taxonomy" id="1728934"/>
    <lineage>
        <taxon>Bacteria</taxon>
        <taxon>Bacillati</taxon>
        <taxon>Bacillota</taxon>
        <taxon>Clostridia</taxon>
        <taxon>Eubacteriales</taxon>
        <taxon>Clostridiaceae</taxon>
        <taxon>Clostridium</taxon>
    </lineage>
</organism>
<dbReference type="Gene3D" id="3.40.630.30">
    <property type="match status" value="1"/>
</dbReference>
<dbReference type="Proteomes" id="UP001623592">
    <property type="component" value="Unassembled WGS sequence"/>
</dbReference>
<evidence type="ECO:0000313" key="3">
    <source>
        <dbReference type="Proteomes" id="UP001623592"/>
    </source>
</evidence>
<gene>
    <name evidence="2" type="ORF">ACJDT4_11405</name>
</gene>
<evidence type="ECO:0000313" key="2">
    <source>
        <dbReference type="EMBL" id="MFL0251030.1"/>
    </source>
</evidence>
<name>A0ABW8THS3_9CLOT</name>
<comment type="caution">
    <text evidence="2">The sequence shown here is derived from an EMBL/GenBank/DDBJ whole genome shotgun (WGS) entry which is preliminary data.</text>
</comment>
<dbReference type="PANTHER" id="PTHR39173">
    <property type="entry name" value="ACETYLTRANSFERASE"/>
    <property type="match status" value="1"/>
</dbReference>
<dbReference type="Pfam" id="PF00583">
    <property type="entry name" value="Acetyltransf_1"/>
    <property type="match status" value="1"/>
</dbReference>
<dbReference type="SUPFAM" id="SSF55729">
    <property type="entry name" value="Acyl-CoA N-acyltransferases (Nat)"/>
    <property type="match status" value="1"/>
</dbReference>
<dbReference type="PANTHER" id="PTHR39173:SF1">
    <property type="entry name" value="ACETYLTRANSFERASE"/>
    <property type="match status" value="1"/>
</dbReference>
<dbReference type="RefSeq" id="WP_406787686.1">
    <property type="nucleotide sequence ID" value="NZ_JBJIAA010000008.1"/>
</dbReference>
<dbReference type="InterPro" id="IPR016181">
    <property type="entry name" value="Acyl_CoA_acyltransferase"/>
</dbReference>
<keyword evidence="3" id="KW-1185">Reference proteome</keyword>
<proteinExistence type="predicted"/>